<dbReference type="PROSITE" id="PS51192">
    <property type="entry name" value="HELICASE_ATP_BIND_1"/>
    <property type="match status" value="1"/>
</dbReference>
<evidence type="ECO:0000313" key="4">
    <source>
        <dbReference type="Proteomes" id="UP000820818"/>
    </source>
</evidence>
<dbReference type="GO" id="GO:0006304">
    <property type="term" value="P:DNA modification"/>
    <property type="evidence" value="ECO:0007669"/>
    <property type="project" value="InterPro"/>
</dbReference>
<dbReference type="InterPro" id="IPR050742">
    <property type="entry name" value="Helicase_Restrict-Modif_Enz"/>
</dbReference>
<evidence type="ECO:0000256" key="1">
    <source>
        <dbReference type="SAM" id="MobiDB-lite"/>
    </source>
</evidence>
<evidence type="ECO:0000313" key="3">
    <source>
        <dbReference type="EMBL" id="KAI9549338.1"/>
    </source>
</evidence>
<dbReference type="GO" id="GO:0003677">
    <property type="term" value="F:DNA binding"/>
    <property type="evidence" value="ECO:0007669"/>
    <property type="project" value="InterPro"/>
</dbReference>
<dbReference type="InterPro" id="IPR027417">
    <property type="entry name" value="P-loop_NTPase"/>
</dbReference>
<dbReference type="Pfam" id="PF08463">
    <property type="entry name" value="EcoEI_R_C"/>
    <property type="match status" value="1"/>
</dbReference>
<protein>
    <submittedName>
        <fullName evidence="3">Type I restriction enzyme EcoKI R protein-like</fullName>
    </submittedName>
</protein>
<dbReference type="PANTHER" id="PTHR47396:SF1">
    <property type="entry name" value="ATP-DEPENDENT HELICASE IRC3-RELATED"/>
    <property type="match status" value="1"/>
</dbReference>
<dbReference type="InterPro" id="IPR006935">
    <property type="entry name" value="Helicase/UvrB_N"/>
</dbReference>
<comment type="caution">
    <text evidence="3">The sequence shown here is derived from an EMBL/GenBank/DDBJ whole genome shotgun (WGS) entry which is preliminary data.</text>
</comment>
<dbReference type="AlphaFoldDB" id="A0AAD5KT87"/>
<dbReference type="Pfam" id="PF04851">
    <property type="entry name" value="ResIII"/>
    <property type="match status" value="1"/>
</dbReference>
<dbReference type="Proteomes" id="UP000820818">
    <property type="component" value="Unassembled WGS sequence"/>
</dbReference>
<feature type="region of interest" description="Disordered" evidence="1">
    <location>
        <begin position="248"/>
        <end position="283"/>
    </location>
</feature>
<keyword evidence="4" id="KW-1185">Reference proteome</keyword>
<accession>A0AAD5KT87</accession>
<organism evidence="3 4">
    <name type="scientific">Daphnia sinensis</name>
    <dbReference type="NCBI Taxonomy" id="1820382"/>
    <lineage>
        <taxon>Eukaryota</taxon>
        <taxon>Metazoa</taxon>
        <taxon>Ecdysozoa</taxon>
        <taxon>Arthropoda</taxon>
        <taxon>Crustacea</taxon>
        <taxon>Branchiopoda</taxon>
        <taxon>Diplostraca</taxon>
        <taxon>Cladocera</taxon>
        <taxon>Anomopoda</taxon>
        <taxon>Daphniidae</taxon>
        <taxon>Daphnia</taxon>
        <taxon>Daphnia similis group</taxon>
    </lineage>
</organism>
<dbReference type="SUPFAM" id="SSF52540">
    <property type="entry name" value="P-loop containing nucleoside triphosphate hydrolases"/>
    <property type="match status" value="1"/>
</dbReference>
<dbReference type="EMBL" id="WJBH02000308">
    <property type="protein sequence ID" value="KAI9549338.1"/>
    <property type="molecule type" value="Genomic_DNA"/>
</dbReference>
<dbReference type="InterPro" id="IPR013670">
    <property type="entry name" value="EcoEI_R_C_dom"/>
</dbReference>
<proteinExistence type="predicted"/>
<feature type="compositionally biased region" description="Acidic residues" evidence="1">
    <location>
        <begin position="248"/>
        <end position="259"/>
    </location>
</feature>
<name>A0AAD5KT87_9CRUS</name>
<gene>
    <name evidence="3" type="ORF">GHT06_003704</name>
</gene>
<dbReference type="GO" id="GO:0005524">
    <property type="term" value="F:ATP binding"/>
    <property type="evidence" value="ECO:0007669"/>
    <property type="project" value="InterPro"/>
</dbReference>
<dbReference type="GO" id="GO:0016787">
    <property type="term" value="F:hydrolase activity"/>
    <property type="evidence" value="ECO:0007669"/>
    <property type="project" value="InterPro"/>
</dbReference>
<reference evidence="3" key="1">
    <citation type="submission" date="2022-05" db="EMBL/GenBank/DDBJ databases">
        <title>A multi-omics perspective on studying reproductive biology in Daphnia sinensis.</title>
        <authorList>
            <person name="Jia J."/>
        </authorList>
    </citation>
    <scope>NUCLEOTIDE SEQUENCE</scope>
    <source>
        <strain evidence="3">WSL</strain>
    </source>
</reference>
<dbReference type="InterPro" id="IPR014001">
    <property type="entry name" value="Helicase_ATP-bd"/>
</dbReference>
<evidence type="ECO:0000259" key="2">
    <source>
        <dbReference type="PROSITE" id="PS51192"/>
    </source>
</evidence>
<dbReference type="Gene3D" id="3.40.50.300">
    <property type="entry name" value="P-loop containing nucleotide triphosphate hydrolases"/>
    <property type="match status" value="3"/>
</dbReference>
<dbReference type="GO" id="GO:0005829">
    <property type="term" value="C:cytosol"/>
    <property type="evidence" value="ECO:0007669"/>
    <property type="project" value="TreeGrafter"/>
</dbReference>
<feature type="domain" description="Helicase ATP-binding" evidence="2">
    <location>
        <begin position="1"/>
        <end position="112"/>
    </location>
</feature>
<feature type="compositionally biased region" description="Basic and acidic residues" evidence="1">
    <location>
        <begin position="260"/>
        <end position="282"/>
    </location>
</feature>
<dbReference type="PANTHER" id="PTHR47396">
    <property type="entry name" value="TYPE I RESTRICTION ENZYME ECOKI R PROTEIN"/>
    <property type="match status" value="1"/>
</dbReference>
<sequence length="479" mass="55172">MAAFSLPFFQTFMTSSPERAKSNSESESPLAIAAEPDVVTYVSSNYNFGQYPADYFDFIIIDESHRGGANDESNWRNILEYFSPAVQLGLTATPKRNDNVDTYKYFGEPVYIYSLKEGINDGFLTPFKVKRIKTTLDDYRYTSDDTIIEGEIEEGKLYEEKDFNRTIEIVEREAKRDNEKTIPTILTTSQKLSTGVDARNIRNIVLIRPVNSMIEFKQIVGRGTRLFDGKEFFTIYDFVDAYQKFNDSEWDGPPTEEEPSGVKEPKAEYKPREPKEPTENQHKQKVKIKLRNGKEREIQSMISTSFWSADGKPISSEEFLNNLFGELPKLFKDEEELRKLWSNPITRKTLLENLETAGFPKDDLLTLQKLVDMENSDLYDVLEYVFNGEYIAMTREARANAAEATIFALLNDQQKEFITFVLSKYIETGVDELDQEKLPILLTNKYQSLEDAKEILGDVANISRLFIEFQAHLYKQKAA</sequence>